<reference evidence="8" key="1">
    <citation type="submission" date="2025-08" db="UniProtKB">
        <authorList>
            <consortium name="Ensembl"/>
        </authorList>
    </citation>
    <scope>IDENTIFICATION</scope>
</reference>
<name>S4R8S9_PETMA</name>
<dbReference type="GO" id="GO:0005759">
    <property type="term" value="C:mitochondrial matrix"/>
    <property type="evidence" value="ECO:0007669"/>
    <property type="project" value="TreeGrafter"/>
</dbReference>
<dbReference type="Gene3D" id="3.30.300.90">
    <property type="entry name" value="BolA-like"/>
    <property type="match status" value="1"/>
</dbReference>
<comment type="function">
    <text evidence="4">Acts as a mitochondrial iron-sulfur (Fe-S) cluster assembly factor that facilitates (Fe-S) cluster insertion into a subset of mitochondrial proteins. Probably acts together with NFU1.</text>
</comment>
<protein>
    <recommendedName>
        <fullName evidence="6">BolA-like protein 3</fullName>
    </recommendedName>
</protein>
<dbReference type="SUPFAM" id="SSF82657">
    <property type="entry name" value="BolA-like"/>
    <property type="match status" value="1"/>
</dbReference>
<dbReference type="FunFam" id="3.30.300.90:FF:000003">
    <property type="entry name" value="BolA family member 3"/>
    <property type="match status" value="1"/>
</dbReference>
<comment type="subunit">
    <text evidence="5">Interacts with NFU1.</text>
</comment>
<proteinExistence type="inferred from homology"/>
<comment type="subcellular location">
    <subcellularLocation>
        <location evidence="1">Mitochondrion</location>
    </subcellularLocation>
</comment>
<organism evidence="8">
    <name type="scientific">Petromyzon marinus</name>
    <name type="common">Sea lamprey</name>
    <dbReference type="NCBI Taxonomy" id="7757"/>
    <lineage>
        <taxon>Eukaryota</taxon>
        <taxon>Metazoa</taxon>
        <taxon>Chordata</taxon>
        <taxon>Craniata</taxon>
        <taxon>Vertebrata</taxon>
        <taxon>Cyclostomata</taxon>
        <taxon>Hyperoartia</taxon>
        <taxon>Petromyzontiformes</taxon>
        <taxon>Petromyzontidae</taxon>
        <taxon>Petromyzon</taxon>
    </lineage>
</organism>
<dbReference type="OMA" id="EIQNMHG"/>
<keyword evidence="3" id="KW-0496">Mitochondrion</keyword>
<dbReference type="InterPro" id="IPR036065">
    <property type="entry name" value="BolA-like_sf"/>
</dbReference>
<dbReference type="Pfam" id="PF01722">
    <property type="entry name" value="BolA"/>
    <property type="match status" value="1"/>
</dbReference>
<evidence type="ECO:0000256" key="7">
    <source>
        <dbReference type="RuleBase" id="RU003860"/>
    </source>
</evidence>
<reference evidence="8" key="2">
    <citation type="submission" date="2025-09" db="UniProtKB">
        <authorList>
            <consortium name="Ensembl"/>
        </authorList>
    </citation>
    <scope>IDENTIFICATION</scope>
</reference>
<evidence type="ECO:0000256" key="4">
    <source>
        <dbReference type="ARBA" id="ARBA00058025"/>
    </source>
</evidence>
<dbReference type="PANTHER" id="PTHR46188:SF1">
    <property type="entry name" value="BOLA-LIKE PROTEIN 3"/>
    <property type="match status" value="1"/>
</dbReference>
<evidence type="ECO:0000256" key="6">
    <source>
        <dbReference type="ARBA" id="ARBA00068232"/>
    </source>
</evidence>
<dbReference type="STRING" id="7757.ENSPMAP00000001610"/>
<evidence type="ECO:0000256" key="5">
    <source>
        <dbReference type="ARBA" id="ARBA00065046"/>
    </source>
</evidence>
<dbReference type="AlphaFoldDB" id="S4R8S9"/>
<dbReference type="HOGENOM" id="CLU_109462_0_2_1"/>
<dbReference type="GeneTree" id="ENSGT00390000013048"/>
<evidence type="ECO:0000256" key="1">
    <source>
        <dbReference type="ARBA" id="ARBA00004173"/>
    </source>
</evidence>
<dbReference type="InterPro" id="IPR052275">
    <property type="entry name" value="Mt_Fe-S_assembly_factor"/>
</dbReference>
<sequence length="108" mass="12022">MLVLHVLPTLSLLQERARAGLLRRASSAGSEGEARISSVLQEKFPNAKQVRVVDVSGGCGAMYEVHVESEEFRGKRVVMQHHMINQALKDEIKGMHGLRIFTTVPEEK</sequence>
<evidence type="ECO:0000256" key="2">
    <source>
        <dbReference type="ARBA" id="ARBA00005578"/>
    </source>
</evidence>
<evidence type="ECO:0000313" key="8">
    <source>
        <dbReference type="Ensembl" id="ENSPMAP00000001610.1"/>
    </source>
</evidence>
<dbReference type="InterPro" id="IPR002634">
    <property type="entry name" value="BolA"/>
</dbReference>
<comment type="similarity">
    <text evidence="2 7">Belongs to the BolA/IbaG family.</text>
</comment>
<accession>S4R8S9</accession>
<evidence type="ECO:0000256" key="3">
    <source>
        <dbReference type="ARBA" id="ARBA00023128"/>
    </source>
</evidence>
<dbReference type="PANTHER" id="PTHR46188">
    <property type="entry name" value="BOLA-LIKE PROTEIN 3"/>
    <property type="match status" value="1"/>
</dbReference>
<dbReference type="Ensembl" id="ENSPMAT00000001618.1">
    <property type="protein sequence ID" value="ENSPMAP00000001610.1"/>
    <property type="gene ID" value="ENSPMAG00000001459.1"/>
</dbReference>